<keyword evidence="5 6" id="KW-0804">Transcription</keyword>
<dbReference type="GO" id="GO:0005829">
    <property type="term" value="C:cytosol"/>
    <property type="evidence" value="ECO:0007669"/>
    <property type="project" value="TreeGrafter"/>
</dbReference>
<dbReference type="CDD" id="cd00619">
    <property type="entry name" value="Terminator_NusB"/>
    <property type="match status" value="1"/>
</dbReference>
<evidence type="ECO:0000256" key="2">
    <source>
        <dbReference type="ARBA" id="ARBA00022814"/>
    </source>
</evidence>
<evidence type="ECO:0000259" key="7">
    <source>
        <dbReference type="Pfam" id="PF01029"/>
    </source>
</evidence>
<dbReference type="PANTHER" id="PTHR11078:SF3">
    <property type="entry name" value="ANTITERMINATION NUSB DOMAIN-CONTAINING PROTEIN"/>
    <property type="match status" value="1"/>
</dbReference>
<protein>
    <recommendedName>
        <fullName evidence="6">Transcription antitermination protein NusB</fullName>
    </recommendedName>
    <alternativeName>
        <fullName evidence="6">Antitermination factor NusB</fullName>
    </alternativeName>
</protein>
<keyword evidence="3 6" id="KW-0694">RNA-binding</keyword>
<dbReference type="PATRIC" id="fig|914150.5.peg.1914"/>
<dbReference type="GO" id="GO:0003723">
    <property type="term" value="F:RNA binding"/>
    <property type="evidence" value="ECO:0007669"/>
    <property type="project" value="UniProtKB-UniRule"/>
</dbReference>
<accession>A0A0F6RCZ1</accession>
<dbReference type="InterPro" id="IPR011605">
    <property type="entry name" value="NusB_fam"/>
</dbReference>
<dbReference type="STRING" id="914150.TQ33_1888"/>
<evidence type="ECO:0000256" key="4">
    <source>
        <dbReference type="ARBA" id="ARBA00023015"/>
    </source>
</evidence>
<dbReference type="HAMAP" id="MF_00073">
    <property type="entry name" value="NusB"/>
    <property type="match status" value="1"/>
</dbReference>
<evidence type="ECO:0000256" key="6">
    <source>
        <dbReference type="HAMAP-Rule" id="MF_00073"/>
    </source>
</evidence>
<dbReference type="HOGENOM" id="CLU_087843_4_1_6"/>
<proteinExistence type="inferred from homology"/>
<dbReference type="GO" id="GO:0006353">
    <property type="term" value="P:DNA-templated transcription termination"/>
    <property type="evidence" value="ECO:0007669"/>
    <property type="project" value="UniProtKB-UniRule"/>
</dbReference>
<reference evidence="8 9" key="1">
    <citation type="submission" date="2015-02" db="EMBL/GenBank/DDBJ databases">
        <title>Complete genome sequence of Kangiella geojedonensis strain YCS-5T.</title>
        <authorList>
            <person name="Kim K.M."/>
        </authorList>
    </citation>
    <scope>NUCLEOTIDE SEQUENCE [LARGE SCALE GENOMIC DNA]</scope>
    <source>
        <strain evidence="8 9">YCS-5</strain>
    </source>
</reference>
<name>A0A0F6RCZ1_9GAMM</name>
<keyword evidence="4 6" id="KW-0805">Transcription regulation</keyword>
<evidence type="ECO:0000313" key="9">
    <source>
        <dbReference type="Proteomes" id="UP000034071"/>
    </source>
</evidence>
<evidence type="ECO:0000256" key="1">
    <source>
        <dbReference type="ARBA" id="ARBA00005952"/>
    </source>
</evidence>
<organism evidence="8 9">
    <name type="scientific">Kangiella geojedonensis</name>
    <dbReference type="NCBI Taxonomy" id="914150"/>
    <lineage>
        <taxon>Bacteria</taxon>
        <taxon>Pseudomonadati</taxon>
        <taxon>Pseudomonadota</taxon>
        <taxon>Gammaproteobacteria</taxon>
        <taxon>Kangiellales</taxon>
        <taxon>Kangiellaceae</taxon>
        <taxon>Kangiella</taxon>
    </lineage>
</organism>
<keyword evidence="9" id="KW-1185">Reference proteome</keyword>
<dbReference type="SUPFAM" id="SSF48013">
    <property type="entry name" value="NusB-like"/>
    <property type="match status" value="1"/>
</dbReference>
<dbReference type="InterPro" id="IPR035926">
    <property type="entry name" value="NusB-like_sf"/>
</dbReference>
<dbReference type="PANTHER" id="PTHR11078">
    <property type="entry name" value="N UTILIZATION SUBSTANCE PROTEIN B-RELATED"/>
    <property type="match status" value="1"/>
</dbReference>
<dbReference type="NCBIfam" id="TIGR01951">
    <property type="entry name" value="nusB"/>
    <property type="match status" value="1"/>
</dbReference>
<dbReference type="RefSeq" id="WP_046561844.1">
    <property type="nucleotide sequence ID" value="NZ_CP010975.1"/>
</dbReference>
<gene>
    <name evidence="6" type="primary">nusB</name>
    <name evidence="8" type="ORF">TQ33_1888</name>
</gene>
<dbReference type="GO" id="GO:0031564">
    <property type="term" value="P:transcription antitermination"/>
    <property type="evidence" value="ECO:0007669"/>
    <property type="project" value="UniProtKB-KW"/>
</dbReference>
<comment type="function">
    <text evidence="6">Involved in transcription antitermination. Required for transcription of ribosomal RNA (rRNA) genes. Binds specifically to the boxA antiterminator sequence of the ribosomal RNA (rrn) operons.</text>
</comment>
<dbReference type="Gene3D" id="1.10.940.10">
    <property type="entry name" value="NusB-like"/>
    <property type="match status" value="1"/>
</dbReference>
<dbReference type="KEGG" id="kge:TQ33_1888"/>
<dbReference type="EMBL" id="CP010975">
    <property type="protein sequence ID" value="AKE52823.1"/>
    <property type="molecule type" value="Genomic_DNA"/>
</dbReference>
<comment type="similarity">
    <text evidence="1 6">Belongs to the NusB family.</text>
</comment>
<sequence length="142" mass="16343">MEQNFKPAARRKAREYAMQAIYQWQMTGNALNEIEAQYLATMNSKKVDIVYFQELFNGVLTSLHDIDEAVSPAIDREMEHIDPVERAIIRLSAFELKNRIDIPRRVVINEGIELAKTFGATDGHKFINGVLDKISKELRPHE</sequence>
<feature type="domain" description="NusB/RsmB/TIM44" evidence="7">
    <location>
        <begin position="11"/>
        <end position="136"/>
    </location>
</feature>
<evidence type="ECO:0000256" key="3">
    <source>
        <dbReference type="ARBA" id="ARBA00022884"/>
    </source>
</evidence>
<dbReference type="Pfam" id="PF01029">
    <property type="entry name" value="NusB"/>
    <property type="match status" value="1"/>
</dbReference>
<keyword evidence="2 6" id="KW-0889">Transcription antitermination</keyword>
<evidence type="ECO:0000256" key="5">
    <source>
        <dbReference type="ARBA" id="ARBA00023163"/>
    </source>
</evidence>
<dbReference type="Proteomes" id="UP000034071">
    <property type="component" value="Chromosome"/>
</dbReference>
<dbReference type="AlphaFoldDB" id="A0A0F6RCZ1"/>
<evidence type="ECO:0000313" key="8">
    <source>
        <dbReference type="EMBL" id="AKE52823.1"/>
    </source>
</evidence>
<dbReference type="InterPro" id="IPR006027">
    <property type="entry name" value="NusB_RsmB_TIM44"/>
</dbReference>
<dbReference type="OrthoDB" id="9789556at2"/>